<evidence type="ECO:0000313" key="1">
    <source>
        <dbReference type="EMBL" id="BAU00493.1"/>
    </source>
</evidence>
<feature type="non-terminal residue" evidence="1">
    <location>
        <position position="1"/>
    </location>
</feature>
<gene>
    <name evidence="1" type="primary">Vigan.10G209500</name>
    <name evidence="1" type="ORF">VIGAN_10209500</name>
</gene>
<dbReference type="AlphaFoldDB" id="A0A0S3T6K7"/>
<protein>
    <submittedName>
        <fullName evidence="1">Uncharacterized protein</fullName>
    </submittedName>
</protein>
<dbReference type="Proteomes" id="UP000291084">
    <property type="component" value="Chromosome 10"/>
</dbReference>
<proteinExistence type="predicted"/>
<keyword evidence="2" id="KW-1185">Reference proteome</keyword>
<sequence>LTRRSILCPSYQACCFGTSNHEMINWFGSLLKSDSNFTESADPITLESNFIVSLTLPAVLHQPLSNPLP</sequence>
<name>A0A0S3T6K7_PHAAN</name>
<accession>A0A0S3T6K7</accession>
<reference evidence="1 2" key="1">
    <citation type="journal article" date="2015" name="Sci. Rep.">
        <title>The power of single molecule real-time sequencing technology in the de novo assembly of a eukaryotic genome.</title>
        <authorList>
            <person name="Sakai H."/>
            <person name="Naito K."/>
            <person name="Ogiso-Tanaka E."/>
            <person name="Takahashi Y."/>
            <person name="Iseki K."/>
            <person name="Muto C."/>
            <person name="Satou K."/>
            <person name="Teruya K."/>
            <person name="Shiroma A."/>
            <person name="Shimoji M."/>
            <person name="Hirano T."/>
            <person name="Itoh T."/>
            <person name="Kaga A."/>
            <person name="Tomooka N."/>
        </authorList>
    </citation>
    <scope>NUCLEOTIDE SEQUENCE [LARGE SCALE GENOMIC DNA]</scope>
    <source>
        <strain evidence="2">cv. Shumari</strain>
    </source>
</reference>
<dbReference type="EMBL" id="AP015043">
    <property type="protein sequence ID" value="BAU00493.1"/>
    <property type="molecule type" value="Genomic_DNA"/>
</dbReference>
<organism evidence="1 2">
    <name type="scientific">Vigna angularis var. angularis</name>
    <dbReference type="NCBI Taxonomy" id="157739"/>
    <lineage>
        <taxon>Eukaryota</taxon>
        <taxon>Viridiplantae</taxon>
        <taxon>Streptophyta</taxon>
        <taxon>Embryophyta</taxon>
        <taxon>Tracheophyta</taxon>
        <taxon>Spermatophyta</taxon>
        <taxon>Magnoliopsida</taxon>
        <taxon>eudicotyledons</taxon>
        <taxon>Gunneridae</taxon>
        <taxon>Pentapetalae</taxon>
        <taxon>rosids</taxon>
        <taxon>fabids</taxon>
        <taxon>Fabales</taxon>
        <taxon>Fabaceae</taxon>
        <taxon>Papilionoideae</taxon>
        <taxon>50 kb inversion clade</taxon>
        <taxon>NPAAA clade</taxon>
        <taxon>indigoferoid/millettioid clade</taxon>
        <taxon>Phaseoleae</taxon>
        <taxon>Vigna</taxon>
    </lineage>
</organism>
<evidence type="ECO:0000313" key="2">
    <source>
        <dbReference type="Proteomes" id="UP000291084"/>
    </source>
</evidence>